<evidence type="ECO:0000313" key="1">
    <source>
        <dbReference type="EMBL" id="WXB16841.1"/>
    </source>
</evidence>
<dbReference type="Proteomes" id="UP001370348">
    <property type="component" value="Chromosome"/>
</dbReference>
<evidence type="ECO:0000313" key="2">
    <source>
        <dbReference type="Proteomes" id="UP001370348"/>
    </source>
</evidence>
<accession>A0ABZ2M5K9</accession>
<dbReference type="EMBL" id="CP089984">
    <property type="protein sequence ID" value="WXB16841.1"/>
    <property type="molecule type" value="Genomic_DNA"/>
</dbReference>
<organism evidence="1 2">
    <name type="scientific">Pendulispora albinea</name>
    <dbReference type="NCBI Taxonomy" id="2741071"/>
    <lineage>
        <taxon>Bacteria</taxon>
        <taxon>Pseudomonadati</taxon>
        <taxon>Myxococcota</taxon>
        <taxon>Myxococcia</taxon>
        <taxon>Myxococcales</taxon>
        <taxon>Sorangiineae</taxon>
        <taxon>Pendulisporaceae</taxon>
        <taxon>Pendulispora</taxon>
    </lineage>
</organism>
<sequence>MIRWPSEDHLSDGARHALARFRETAAAQDLAESEHVWKLEATSWSDELPAQLVWHDERQQVFRFYLEDPRTWWVDHGKVAM</sequence>
<protein>
    <submittedName>
        <fullName evidence="1">Uncharacterized protein</fullName>
    </submittedName>
</protein>
<reference evidence="1 2" key="1">
    <citation type="submission" date="2021-12" db="EMBL/GenBank/DDBJ databases">
        <title>Discovery of the Pendulisporaceae a myxobacterial family with distinct sporulation behavior and unique specialized metabolism.</title>
        <authorList>
            <person name="Garcia R."/>
            <person name="Popoff A."/>
            <person name="Bader C.D."/>
            <person name="Loehr J."/>
            <person name="Walesch S."/>
            <person name="Walt C."/>
            <person name="Boldt J."/>
            <person name="Bunk B."/>
            <person name="Haeckl F.J.F.P.J."/>
            <person name="Gunesch A.P."/>
            <person name="Birkelbach J."/>
            <person name="Nuebel U."/>
            <person name="Pietschmann T."/>
            <person name="Bach T."/>
            <person name="Mueller R."/>
        </authorList>
    </citation>
    <scope>NUCLEOTIDE SEQUENCE [LARGE SCALE GENOMIC DNA]</scope>
    <source>
        <strain evidence="1 2">MSr11954</strain>
    </source>
</reference>
<proteinExistence type="predicted"/>
<name>A0ABZ2M5K9_9BACT</name>
<gene>
    <name evidence="1" type="ORF">LZC94_06070</name>
</gene>
<keyword evidence="2" id="KW-1185">Reference proteome</keyword>
<dbReference type="RefSeq" id="WP_394826469.1">
    <property type="nucleotide sequence ID" value="NZ_CP089984.1"/>
</dbReference>